<comment type="caution">
    <text evidence="1">The sequence shown here is derived from an EMBL/GenBank/DDBJ whole genome shotgun (WGS) entry which is preliminary data.</text>
</comment>
<gene>
    <name evidence="1" type="ORF">LZ495_22800</name>
</gene>
<sequence length="95" mass="9712">MSGYEVQIRQLQSAAKAADSAADQARVVNPGDGLEAVATAIPGGDSAAAAPALSTAFDQRAKTWAGEIDRWSESVAASAKSYAENEDAAKRAFGP</sequence>
<accession>A0AA41Q1W3</accession>
<name>A0AA41Q1W3_9ACTN</name>
<dbReference type="AlphaFoldDB" id="A0AA41Q1W3"/>
<keyword evidence="2" id="KW-1185">Reference proteome</keyword>
<dbReference type="Proteomes" id="UP001165378">
    <property type="component" value="Unassembled WGS sequence"/>
</dbReference>
<protein>
    <recommendedName>
        <fullName evidence="3">Excreted virulence factor EspC (Type VII ESX diderm)</fullName>
    </recommendedName>
</protein>
<evidence type="ECO:0008006" key="3">
    <source>
        <dbReference type="Google" id="ProtNLM"/>
    </source>
</evidence>
<dbReference type="RefSeq" id="WP_235054704.1">
    <property type="nucleotide sequence ID" value="NZ_JAKFHA010000014.1"/>
</dbReference>
<evidence type="ECO:0000313" key="1">
    <source>
        <dbReference type="EMBL" id="MCF2530029.1"/>
    </source>
</evidence>
<evidence type="ECO:0000313" key="2">
    <source>
        <dbReference type="Proteomes" id="UP001165378"/>
    </source>
</evidence>
<reference evidence="1" key="1">
    <citation type="submission" date="2022-01" db="EMBL/GenBank/DDBJ databases">
        <title>Genome-Based Taxonomic Classification of the Phylum Actinobacteria.</title>
        <authorList>
            <person name="Gao Y."/>
        </authorList>
    </citation>
    <scope>NUCLEOTIDE SEQUENCE</scope>
    <source>
        <strain evidence="1">KLBMP 8922</strain>
    </source>
</reference>
<dbReference type="EMBL" id="JAKFHA010000014">
    <property type="protein sequence ID" value="MCF2530029.1"/>
    <property type="molecule type" value="Genomic_DNA"/>
</dbReference>
<proteinExistence type="predicted"/>
<organism evidence="1 2">
    <name type="scientific">Yinghuangia soli</name>
    <dbReference type="NCBI Taxonomy" id="2908204"/>
    <lineage>
        <taxon>Bacteria</taxon>
        <taxon>Bacillati</taxon>
        <taxon>Actinomycetota</taxon>
        <taxon>Actinomycetes</taxon>
        <taxon>Kitasatosporales</taxon>
        <taxon>Streptomycetaceae</taxon>
        <taxon>Yinghuangia</taxon>
    </lineage>
</organism>